<reference evidence="1" key="1">
    <citation type="journal article" date="2023" name="G3 (Bethesda)">
        <title>Whole genome assembly and annotation of the endangered Caribbean coral Acropora cervicornis.</title>
        <authorList>
            <person name="Selwyn J.D."/>
            <person name="Vollmer S.V."/>
        </authorList>
    </citation>
    <scope>NUCLEOTIDE SEQUENCE</scope>
    <source>
        <strain evidence="1">K2</strain>
    </source>
</reference>
<comment type="caution">
    <text evidence="1">The sequence shown here is derived from an EMBL/GenBank/DDBJ whole genome shotgun (WGS) entry which is preliminary data.</text>
</comment>
<evidence type="ECO:0000313" key="2">
    <source>
        <dbReference type="Proteomes" id="UP001249851"/>
    </source>
</evidence>
<accession>A0AAD9QZR2</accession>
<organism evidence="1 2">
    <name type="scientific">Acropora cervicornis</name>
    <name type="common">Staghorn coral</name>
    <dbReference type="NCBI Taxonomy" id="6130"/>
    <lineage>
        <taxon>Eukaryota</taxon>
        <taxon>Metazoa</taxon>
        <taxon>Cnidaria</taxon>
        <taxon>Anthozoa</taxon>
        <taxon>Hexacorallia</taxon>
        <taxon>Scleractinia</taxon>
        <taxon>Astrocoeniina</taxon>
        <taxon>Acroporidae</taxon>
        <taxon>Acropora</taxon>
    </lineage>
</organism>
<proteinExistence type="predicted"/>
<sequence>MLDEPWGTVGPSFTAKLPPDVIVGKTLVDAQQEYVPMRVVNLSGQPRTICQGTEVAGCEPVESVIHQQHDVTPDSQVIGFWFSQKMSAEGESSPNHAVVPTDAPGTASTVDMDTNKHILNSLNNIDQTMGQMAGLIAKFCKDGRPSGRKRSKRSADPP</sequence>
<protein>
    <submittedName>
        <fullName evidence="1">Uncharacterized protein</fullName>
    </submittedName>
</protein>
<name>A0AAD9QZR2_ACRCE</name>
<dbReference type="EMBL" id="JARQWQ010000008">
    <property type="protein sequence ID" value="KAK2570472.1"/>
    <property type="molecule type" value="Genomic_DNA"/>
</dbReference>
<keyword evidence="2" id="KW-1185">Reference proteome</keyword>
<evidence type="ECO:0000313" key="1">
    <source>
        <dbReference type="EMBL" id="KAK2570472.1"/>
    </source>
</evidence>
<dbReference type="AlphaFoldDB" id="A0AAD9QZR2"/>
<dbReference type="Proteomes" id="UP001249851">
    <property type="component" value="Unassembled WGS sequence"/>
</dbReference>
<gene>
    <name evidence="1" type="ORF">P5673_005294</name>
</gene>
<reference evidence="1" key="2">
    <citation type="journal article" date="2023" name="Science">
        <title>Genomic signatures of disease resistance in endangered staghorn corals.</title>
        <authorList>
            <person name="Vollmer S.V."/>
            <person name="Selwyn J.D."/>
            <person name="Despard B.A."/>
            <person name="Roesel C.L."/>
        </authorList>
    </citation>
    <scope>NUCLEOTIDE SEQUENCE</scope>
    <source>
        <strain evidence="1">K2</strain>
    </source>
</reference>